<proteinExistence type="predicted"/>
<keyword evidence="4" id="KW-1185">Reference proteome</keyword>
<evidence type="ECO:0000256" key="1">
    <source>
        <dbReference type="SAM" id="MobiDB-lite"/>
    </source>
</evidence>
<organism evidence="3 4">
    <name type="scientific">Operophtera brumata</name>
    <name type="common">Winter moth</name>
    <name type="synonym">Phalaena brumata</name>
    <dbReference type="NCBI Taxonomy" id="104452"/>
    <lineage>
        <taxon>Eukaryota</taxon>
        <taxon>Metazoa</taxon>
        <taxon>Ecdysozoa</taxon>
        <taxon>Arthropoda</taxon>
        <taxon>Hexapoda</taxon>
        <taxon>Insecta</taxon>
        <taxon>Pterygota</taxon>
        <taxon>Neoptera</taxon>
        <taxon>Endopterygota</taxon>
        <taxon>Lepidoptera</taxon>
        <taxon>Glossata</taxon>
        <taxon>Ditrysia</taxon>
        <taxon>Geometroidea</taxon>
        <taxon>Geometridae</taxon>
        <taxon>Larentiinae</taxon>
        <taxon>Operophtera</taxon>
    </lineage>
</organism>
<gene>
    <name evidence="3" type="ORF">OBRU01_24605</name>
</gene>
<dbReference type="EMBL" id="JTDY01009121">
    <property type="protein sequence ID" value="KOB64080.1"/>
    <property type="molecule type" value="Genomic_DNA"/>
</dbReference>
<evidence type="ECO:0000313" key="4">
    <source>
        <dbReference type="Proteomes" id="UP000037510"/>
    </source>
</evidence>
<dbReference type="Proteomes" id="UP000037510">
    <property type="component" value="Unassembled WGS sequence"/>
</dbReference>
<dbReference type="Pfam" id="PF10545">
    <property type="entry name" value="MADF_DNA_bdg"/>
    <property type="match status" value="1"/>
</dbReference>
<sequence length="121" mass="14124">MNLDTERLITEVRLREPLWDLSHKLYKDRDARLKAWKEICEVLCPNFDEMSLTEQKNVGTSPSGDVKYILQNRLITEMDAQKKWHSRKGKDRESDIQGKGNTGKMTFAECGFRAIGRSEKY</sequence>
<accession>A0A0L7KLS9</accession>
<comment type="caution">
    <text evidence="3">The sequence shown here is derived from an EMBL/GenBank/DDBJ whole genome shotgun (WGS) entry which is preliminary data.</text>
</comment>
<dbReference type="InterPro" id="IPR006578">
    <property type="entry name" value="MADF-dom"/>
</dbReference>
<feature type="region of interest" description="Disordered" evidence="1">
    <location>
        <begin position="81"/>
        <end position="102"/>
    </location>
</feature>
<reference evidence="3 4" key="1">
    <citation type="journal article" date="2015" name="Genome Biol. Evol.">
        <title>The genome of winter moth (Operophtera brumata) provides a genomic perspective on sexual dimorphism and phenology.</title>
        <authorList>
            <person name="Derks M.F."/>
            <person name="Smit S."/>
            <person name="Salis L."/>
            <person name="Schijlen E."/>
            <person name="Bossers A."/>
            <person name="Mateman C."/>
            <person name="Pijl A.S."/>
            <person name="de Ridder D."/>
            <person name="Groenen M.A."/>
            <person name="Visser M.E."/>
            <person name="Megens H.J."/>
        </authorList>
    </citation>
    <scope>NUCLEOTIDE SEQUENCE [LARGE SCALE GENOMIC DNA]</scope>
    <source>
        <strain evidence="3">WM2013NL</strain>
        <tissue evidence="3">Head and thorax</tissue>
    </source>
</reference>
<dbReference type="AlphaFoldDB" id="A0A0L7KLS9"/>
<evidence type="ECO:0000259" key="2">
    <source>
        <dbReference type="Pfam" id="PF10545"/>
    </source>
</evidence>
<evidence type="ECO:0000313" key="3">
    <source>
        <dbReference type="EMBL" id="KOB64080.1"/>
    </source>
</evidence>
<name>A0A0L7KLS9_OPEBR</name>
<feature type="domain" description="MADF" evidence="2">
    <location>
        <begin position="8"/>
        <end position="46"/>
    </location>
</feature>
<protein>
    <recommendedName>
        <fullName evidence="2">MADF domain-containing protein</fullName>
    </recommendedName>
</protein>